<feature type="repeat" description="Solcar" evidence="10">
    <location>
        <begin position="103"/>
        <end position="189"/>
    </location>
</feature>
<evidence type="ECO:0000256" key="5">
    <source>
        <dbReference type="ARBA" id="ARBA00022737"/>
    </source>
</evidence>
<organism evidence="13">
    <name type="scientific">Micromonas pusilla (strain CCMP1545)</name>
    <name type="common">Picoplanktonic green alga</name>
    <dbReference type="NCBI Taxonomy" id="564608"/>
    <lineage>
        <taxon>Eukaryota</taxon>
        <taxon>Viridiplantae</taxon>
        <taxon>Chlorophyta</taxon>
        <taxon>Mamiellophyceae</taxon>
        <taxon>Mamiellales</taxon>
        <taxon>Mamiellaceae</taxon>
        <taxon>Micromonas</taxon>
    </lineage>
</organism>
<dbReference type="OrthoDB" id="1924968at2759"/>
<evidence type="ECO:0000256" key="10">
    <source>
        <dbReference type="PROSITE-ProRule" id="PRU00282"/>
    </source>
</evidence>
<keyword evidence="4 10" id="KW-0812">Transmembrane</keyword>
<comment type="similarity">
    <text evidence="2 11">Belongs to the mitochondrial carrier (TC 2.A.29) family.</text>
</comment>
<evidence type="ECO:0000256" key="4">
    <source>
        <dbReference type="ARBA" id="ARBA00022692"/>
    </source>
</evidence>
<evidence type="ECO:0000256" key="8">
    <source>
        <dbReference type="ARBA" id="ARBA00023128"/>
    </source>
</evidence>
<name>C1N1F8_MICPC</name>
<keyword evidence="8" id="KW-0496">Mitochondrion</keyword>
<dbReference type="RefSeq" id="XP_003061808.1">
    <property type="nucleotide sequence ID" value="XM_003061762.1"/>
</dbReference>
<dbReference type="PANTHER" id="PTHR46356:SF1">
    <property type="entry name" value="MITOCHONDRIAL 2-OXODICARBOXYLATE CARRIER"/>
    <property type="match status" value="1"/>
</dbReference>
<evidence type="ECO:0000256" key="9">
    <source>
        <dbReference type="ARBA" id="ARBA00023136"/>
    </source>
</evidence>
<evidence type="ECO:0000313" key="13">
    <source>
        <dbReference type="Proteomes" id="UP000001876"/>
    </source>
</evidence>
<proteinExistence type="inferred from homology"/>
<dbReference type="Proteomes" id="UP000001876">
    <property type="component" value="Unassembled WGS sequence"/>
</dbReference>
<keyword evidence="9 10" id="KW-0472">Membrane</keyword>
<dbReference type="GeneID" id="9686997"/>
<evidence type="ECO:0000256" key="11">
    <source>
        <dbReference type="RuleBase" id="RU000488"/>
    </source>
</evidence>
<feature type="repeat" description="Solcar" evidence="10">
    <location>
        <begin position="199"/>
        <end position="309"/>
    </location>
</feature>
<reference evidence="12 13" key="1">
    <citation type="journal article" date="2009" name="Science">
        <title>Green evolution and dynamic adaptations revealed by genomes of the marine picoeukaryotes Micromonas.</title>
        <authorList>
            <person name="Worden A.Z."/>
            <person name="Lee J.H."/>
            <person name="Mock T."/>
            <person name="Rouze P."/>
            <person name="Simmons M.P."/>
            <person name="Aerts A.L."/>
            <person name="Allen A.E."/>
            <person name="Cuvelier M.L."/>
            <person name="Derelle E."/>
            <person name="Everett M.V."/>
            <person name="Foulon E."/>
            <person name="Grimwood J."/>
            <person name="Gundlach H."/>
            <person name="Henrissat B."/>
            <person name="Napoli C."/>
            <person name="McDonald S.M."/>
            <person name="Parker M.S."/>
            <person name="Rombauts S."/>
            <person name="Salamov A."/>
            <person name="Von Dassow P."/>
            <person name="Badger J.H."/>
            <person name="Coutinho P.M."/>
            <person name="Demir E."/>
            <person name="Dubchak I."/>
            <person name="Gentemann C."/>
            <person name="Eikrem W."/>
            <person name="Gready J.E."/>
            <person name="John U."/>
            <person name="Lanier W."/>
            <person name="Lindquist E.A."/>
            <person name="Lucas S."/>
            <person name="Mayer K.F."/>
            <person name="Moreau H."/>
            <person name="Not F."/>
            <person name="Otillar R."/>
            <person name="Panaud O."/>
            <person name="Pangilinan J."/>
            <person name="Paulsen I."/>
            <person name="Piegu B."/>
            <person name="Poliakov A."/>
            <person name="Robbens S."/>
            <person name="Schmutz J."/>
            <person name="Toulza E."/>
            <person name="Wyss T."/>
            <person name="Zelensky A."/>
            <person name="Zhou K."/>
            <person name="Armbrust E.V."/>
            <person name="Bhattacharya D."/>
            <person name="Goodenough U.W."/>
            <person name="Van de Peer Y."/>
            <person name="Grigoriev I.V."/>
        </authorList>
    </citation>
    <scope>NUCLEOTIDE SEQUENCE [LARGE SCALE GENOMIC DNA]</scope>
    <source>
        <strain evidence="12 13">CCMP1545</strain>
    </source>
</reference>
<dbReference type="InterPro" id="IPR051752">
    <property type="entry name" value="Mito_2-oxodicarb_carrier"/>
</dbReference>
<keyword evidence="5" id="KW-0677">Repeat</keyword>
<keyword evidence="7" id="KW-1133">Transmembrane helix</keyword>
<evidence type="ECO:0000256" key="7">
    <source>
        <dbReference type="ARBA" id="ARBA00022989"/>
    </source>
</evidence>
<evidence type="ECO:0000256" key="6">
    <source>
        <dbReference type="ARBA" id="ARBA00022792"/>
    </source>
</evidence>
<keyword evidence="3 11" id="KW-0813">Transport</keyword>
<dbReference type="InterPro" id="IPR018108">
    <property type="entry name" value="MCP_transmembrane"/>
</dbReference>
<protein>
    <submittedName>
        <fullName evidence="12">Mitochondrial carrier family</fullName>
    </submittedName>
</protein>
<evidence type="ECO:0000256" key="3">
    <source>
        <dbReference type="ARBA" id="ARBA00022448"/>
    </source>
</evidence>
<dbReference type="eggNOG" id="KOG0754">
    <property type="taxonomic scope" value="Eukaryota"/>
</dbReference>
<accession>C1N1F8</accession>
<evidence type="ECO:0000256" key="2">
    <source>
        <dbReference type="ARBA" id="ARBA00006375"/>
    </source>
</evidence>
<dbReference type="AlphaFoldDB" id="C1N1F8"/>
<dbReference type="Gene3D" id="1.50.40.10">
    <property type="entry name" value="Mitochondrial carrier domain"/>
    <property type="match status" value="1"/>
</dbReference>
<sequence length="331" mass="35360">MPPPKPKPKPTRLTATQEIVAGFAAGVADAVACHPVDVVKTRAHVNRGANAPFVRELARQASSGGIRSLYRGVLPAAARPQALVMYVGNEHSKRLVVGERGTLTTPTAFAAAFLTGVPESICVTPFEAVKCRMQARENASRYAHSWQCARTMVATEGAASLYSGFYATIGRNCVFNAFYFGSIFFAKENLMEAPRTVSEQVAQSLATGLLGGLVATAFKMPFDVVKSRMQSRVPDVKTGRAEYAGVTDAFAKARSYLHRSPCDRVGGAVNAIVRTEGWRALYKGTAVTALRISLGFPVSLVAWDLTVWGMRAMNEDTIAAAAEKAGAAVEP</sequence>
<dbReference type="KEGG" id="mpp:MICPUCDRAFT_51387"/>
<comment type="subcellular location">
    <subcellularLocation>
        <location evidence="1">Mitochondrion inner membrane</location>
        <topology evidence="1">Multi-pass membrane protein</topology>
    </subcellularLocation>
</comment>
<gene>
    <name evidence="12" type="ORF">MICPUCDRAFT_51387</name>
</gene>
<dbReference type="OMA" id="ACHPVDV"/>
<dbReference type="SUPFAM" id="SSF103506">
    <property type="entry name" value="Mitochondrial carrier"/>
    <property type="match status" value="1"/>
</dbReference>
<dbReference type="GO" id="GO:0005743">
    <property type="term" value="C:mitochondrial inner membrane"/>
    <property type="evidence" value="ECO:0007669"/>
    <property type="project" value="UniProtKB-SubCell"/>
</dbReference>
<dbReference type="PANTHER" id="PTHR46356">
    <property type="entry name" value="MITOCHONDRIAL 2-OXODICARBOXYLATE CARRIER"/>
    <property type="match status" value="1"/>
</dbReference>
<dbReference type="PROSITE" id="PS50920">
    <property type="entry name" value="SOLCAR"/>
    <property type="match status" value="3"/>
</dbReference>
<evidence type="ECO:0000256" key="1">
    <source>
        <dbReference type="ARBA" id="ARBA00004448"/>
    </source>
</evidence>
<dbReference type="EMBL" id="GG663744">
    <property type="protein sequence ID" value="EEH54438.1"/>
    <property type="molecule type" value="Genomic_DNA"/>
</dbReference>
<feature type="repeat" description="Solcar" evidence="10">
    <location>
        <begin position="13"/>
        <end position="95"/>
    </location>
</feature>
<dbReference type="InterPro" id="IPR023395">
    <property type="entry name" value="MCP_dom_sf"/>
</dbReference>
<dbReference type="Pfam" id="PF00153">
    <property type="entry name" value="Mito_carr"/>
    <property type="match status" value="3"/>
</dbReference>
<keyword evidence="6" id="KW-0999">Mitochondrion inner membrane</keyword>
<keyword evidence="13" id="KW-1185">Reference proteome</keyword>
<evidence type="ECO:0000313" key="12">
    <source>
        <dbReference type="EMBL" id="EEH54438.1"/>
    </source>
</evidence>